<feature type="domain" description="Fumarylacetoacetase-like C-terminal" evidence="2">
    <location>
        <begin position="92"/>
        <end position="262"/>
    </location>
</feature>
<dbReference type="InterPro" id="IPR036663">
    <property type="entry name" value="Fumarylacetoacetase_C_sf"/>
</dbReference>
<dbReference type="RefSeq" id="WP_113889134.1">
    <property type="nucleotide sequence ID" value="NZ_QNRK01000010.1"/>
</dbReference>
<organism evidence="3 4">
    <name type="scientific">Roseiarcus fermentans</name>
    <dbReference type="NCBI Taxonomy" id="1473586"/>
    <lineage>
        <taxon>Bacteria</taxon>
        <taxon>Pseudomonadati</taxon>
        <taxon>Pseudomonadota</taxon>
        <taxon>Alphaproteobacteria</taxon>
        <taxon>Hyphomicrobiales</taxon>
        <taxon>Roseiarcaceae</taxon>
        <taxon>Roseiarcus</taxon>
    </lineage>
</organism>
<dbReference type="GO" id="GO:0008684">
    <property type="term" value="F:2-oxopent-4-enoate hydratase activity"/>
    <property type="evidence" value="ECO:0007669"/>
    <property type="project" value="TreeGrafter"/>
</dbReference>
<dbReference type="EMBL" id="QNRK01000010">
    <property type="protein sequence ID" value="RBP13985.1"/>
    <property type="molecule type" value="Genomic_DNA"/>
</dbReference>
<evidence type="ECO:0000313" key="3">
    <source>
        <dbReference type="EMBL" id="RBP13985.1"/>
    </source>
</evidence>
<evidence type="ECO:0000256" key="1">
    <source>
        <dbReference type="ARBA" id="ARBA00023239"/>
    </source>
</evidence>
<comment type="caution">
    <text evidence="3">The sequence shown here is derived from an EMBL/GenBank/DDBJ whole genome shotgun (WGS) entry which is preliminary data.</text>
</comment>
<dbReference type="PANTHER" id="PTHR30143">
    <property type="entry name" value="ACID HYDRATASE"/>
    <property type="match status" value="1"/>
</dbReference>
<keyword evidence="1" id="KW-0456">Lyase</keyword>
<keyword evidence="4" id="KW-1185">Reference proteome</keyword>
<name>A0A366FJS8_9HYPH</name>
<dbReference type="Proteomes" id="UP000253529">
    <property type="component" value="Unassembled WGS sequence"/>
</dbReference>
<proteinExistence type="predicted"/>
<dbReference type="AlphaFoldDB" id="A0A366FJS8"/>
<dbReference type="InterPro" id="IPR050772">
    <property type="entry name" value="Hydratase-Decarb/MhpD_sf"/>
</dbReference>
<dbReference type="OrthoDB" id="9792137at2"/>
<dbReference type="SUPFAM" id="SSF56529">
    <property type="entry name" value="FAH"/>
    <property type="match status" value="1"/>
</dbReference>
<dbReference type="PANTHER" id="PTHR30143:SF0">
    <property type="entry name" value="2-KETO-4-PENTENOATE HYDRATASE"/>
    <property type="match status" value="1"/>
</dbReference>
<protein>
    <submittedName>
        <fullName evidence="3">2-oxopent-4-enoate/cis-2-oxohex-4-enoate hydratase</fullName>
    </submittedName>
</protein>
<dbReference type="GO" id="GO:0005737">
    <property type="term" value="C:cytoplasm"/>
    <property type="evidence" value="ECO:0007669"/>
    <property type="project" value="TreeGrafter"/>
</dbReference>
<dbReference type="InterPro" id="IPR017632">
    <property type="entry name" value="2-oxopent-4-enoate_hydratase"/>
</dbReference>
<dbReference type="InterPro" id="IPR011234">
    <property type="entry name" value="Fumarylacetoacetase-like_C"/>
</dbReference>
<evidence type="ECO:0000259" key="2">
    <source>
        <dbReference type="Pfam" id="PF01557"/>
    </source>
</evidence>
<reference evidence="3 4" key="1">
    <citation type="submission" date="2018-06" db="EMBL/GenBank/DDBJ databases">
        <title>Genomic Encyclopedia of Type Strains, Phase IV (KMG-IV): sequencing the most valuable type-strain genomes for metagenomic binning, comparative biology and taxonomic classification.</title>
        <authorList>
            <person name="Goeker M."/>
        </authorList>
    </citation>
    <scope>NUCLEOTIDE SEQUENCE [LARGE SCALE GENOMIC DNA]</scope>
    <source>
        <strain evidence="3 4">DSM 24875</strain>
    </source>
</reference>
<dbReference type="NCBIfam" id="TIGR03220">
    <property type="entry name" value="catechol_dmpE"/>
    <property type="match status" value="1"/>
</dbReference>
<dbReference type="Gene3D" id="3.90.850.10">
    <property type="entry name" value="Fumarylacetoacetase-like, C-terminal domain"/>
    <property type="match status" value="1"/>
</dbReference>
<sequence length="266" mass="27581">MSASSSDRAALIETLGDELHQALVARAPIAPLSGRCLGLTIEDAYRIQERMLSHRLAAGERVIGKKVGATSKAVQSLLDVHQPDFGLLLSGMLYNTGETVPMSRLIQPRAEGEIAFLLGRDLVGPRLTVADVLASTDWLLPCFEIVDSRIEAWKIGIVDTVADNASCGVIALGHAARRPREVDLELCGLVIEKNGDVAATGAGAAALGHPANAVCWLANTLGALGVPLKAGEIVLSGSLATLVPVAAGDCVSMTIGGLGGCSIRFS</sequence>
<dbReference type="Pfam" id="PF01557">
    <property type="entry name" value="FAA_hydrolase"/>
    <property type="match status" value="1"/>
</dbReference>
<gene>
    <name evidence="3" type="ORF">DFR50_1108</name>
</gene>
<accession>A0A366FJS8</accession>
<evidence type="ECO:0000313" key="4">
    <source>
        <dbReference type="Proteomes" id="UP000253529"/>
    </source>
</evidence>